<evidence type="ECO:0000313" key="1">
    <source>
        <dbReference type="EMBL" id="CAK9261389.1"/>
    </source>
</evidence>
<keyword evidence="2" id="KW-1185">Reference proteome</keyword>
<dbReference type="EMBL" id="OZ020109">
    <property type="protein sequence ID" value="CAK9261389.1"/>
    <property type="molecule type" value="Genomic_DNA"/>
</dbReference>
<gene>
    <name evidence="1" type="ORF">CSSPJE1EN1_LOCUS6867</name>
</gene>
<reference evidence="1" key="1">
    <citation type="submission" date="2024-02" db="EMBL/GenBank/DDBJ databases">
        <authorList>
            <consortium name="ELIXIR-Norway"/>
            <consortium name="Elixir Norway"/>
        </authorList>
    </citation>
    <scope>NUCLEOTIDE SEQUENCE</scope>
</reference>
<dbReference type="Proteomes" id="UP001497444">
    <property type="component" value="Chromosome 14"/>
</dbReference>
<organism evidence="1 2">
    <name type="scientific">Sphagnum jensenii</name>
    <dbReference type="NCBI Taxonomy" id="128206"/>
    <lineage>
        <taxon>Eukaryota</taxon>
        <taxon>Viridiplantae</taxon>
        <taxon>Streptophyta</taxon>
        <taxon>Embryophyta</taxon>
        <taxon>Bryophyta</taxon>
        <taxon>Sphagnophytina</taxon>
        <taxon>Sphagnopsida</taxon>
        <taxon>Sphagnales</taxon>
        <taxon>Sphagnaceae</taxon>
        <taxon>Sphagnum</taxon>
    </lineage>
</organism>
<evidence type="ECO:0000313" key="2">
    <source>
        <dbReference type="Proteomes" id="UP001497444"/>
    </source>
</evidence>
<proteinExistence type="predicted"/>
<sequence length="107" mass="12288">MLINTIMTMFNIEMIEELKGADNKGVGKYVNFEQWHINVDSIVAHIEDQGLFPRQCYEKLDVVNQEFIIKDIGIFVMELIIDLQDIKAERDNANKPLNSNVPPVLPT</sequence>
<protein>
    <submittedName>
        <fullName evidence="1">Uncharacterized protein</fullName>
    </submittedName>
</protein>
<accession>A0ABP0W4B5</accession>
<name>A0ABP0W4B5_9BRYO</name>